<name>A0A091CAI2_9ENTE</name>
<gene>
    <name evidence="2" type="ORF">TMUPMC115_0215</name>
</gene>
<dbReference type="EMBL" id="JPVU01000023">
    <property type="protein sequence ID" value="KFN93617.1"/>
    <property type="molecule type" value="Genomic_DNA"/>
</dbReference>
<dbReference type="PATRIC" id="fig|1302649.3.peg.214"/>
<comment type="caution">
    <text evidence="2">The sequence shown here is derived from an EMBL/GenBank/DDBJ whole genome shotgun (WGS) entry which is preliminary data.</text>
</comment>
<organism evidence="2 3">
    <name type="scientific">Tetragenococcus muriaticus PMC-11-5</name>
    <dbReference type="NCBI Taxonomy" id="1302649"/>
    <lineage>
        <taxon>Bacteria</taxon>
        <taxon>Bacillati</taxon>
        <taxon>Bacillota</taxon>
        <taxon>Bacilli</taxon>
        <taxon>Lactobacillales</taxon>
        <taxon>Enterococcaceae</taxon>
        <taxon>Tetragenococcus</taxon>
    </lineage>
</organism>
<dbReference type="RefSeq" id="WP_052077126.1">
    <property type="nucleotide sequence ID" value="NZ_JPVU01000023.1"/>
</dbReference>
<feature type="domain" description="IrrE N-terminal-like" evidence="1">
    <location>
        <begin position="23"/>
        <end position="82"/>
    </location>
</feature>
<evidence type="ECO:0000259" key="1">
    <source>
        <dbReference type="Pfam" id="PF06114"/>
    </source>
</evidence>
<evidence type="ECO:0000313" key="2">
    <source>
        <dbReference type="EMBL" id="KFN93617.1"/>
    </source>
</evidence>
<dbReference type="Pfam" id="PF06114">
    <property type="entry name" value="Peptidase_M78"/>
    <property type="match status" value="1"/>
</dbReference>
<accession>A0A091CAI2</accession>
<dbReference type="AlphaFoldDB" id="A0A091CAI2"/>
<sequence length="118" mass="13814">MNKRVKEITDELNVAIKYNQNLDKPAHYIPAINTIVLNSSLSEFEMTKALLHELGHASKHRNNYSLYNTTYTYHSKMESEANDYMISEIIQENDGVYNYAQLINKFNVGMGWDTHYYK</sequence>
<proteinExistence type="predicted"/>
<reference evidence="2 3" key="1">
    <citation type="submission" date="2014-08" db="EMBL/GenBank/DDBJ databases">
        <title>Genome sequence of Tetragenococcus muriaticus.</title>
        <authorList>
            <person name="Chuea-nongthon C."/>
            <person name="Rodtong S."/>
            <person name="Yongsawatdigul J."/>
            <person name="Steele J.L."/>
            <person name="Liu X.-y."/>
            <person name="Speers J."/>
            <person name="Glasner J.D."/>
            <person name="Neeno-Eckwall E.C."/>
        </authorList>
    </citation>
    <scope>NUCLEOTIDE SEQUENCE [LARGE SCALE GENOMIC DNA]</scope>
    <source>
        <strain evidence="2 3">PMC-11-5</strain>
    </source>
</reference>
<dbReference type="Gene3D" id="1.10.10.2910">
    <property type="match status" value="1"/>
</dbReference>
<dbReference type="OrthoDB" id="2190106at2"/>
<protein>
    <recommendedName>
        <fullName evidence="1">IrrE N-terminal-like domain-containing protein</fullName>
    </recommendedName>
</protein>
<evidence type="ECO:0000313" key="3">
    <source>
        <dbReference type="Proteomes" id="UP000029380"/>
    </source>
</evidence>
<dbReference type="Proteomes" id="UP000029380">
    <property type="component" value="Unassembled WGS sequence"/>
</dbReference>
<dbReference type="InterPro" id="IPR010359">
    <property type="entry name" value="IrrE_HExxH"/>
</dbReference>